<dbReference type="GO" id="GO:0016020">
    <property type="term" value="C:membrane"/>
    <property type="evidence" value="ECO:0007669"/>
    <property type="project" value="TreeGrafter"/>
</dbReference>
<accession>A0AB39KSR8</accession>
<keyword evidence="5 6" id="KW-0482">Metalloprotease</keyword>
<protein>
    <submittedName>
        <fullName evidence="9">M48 family metallopeptidase</fullName>
    </submittedName>
</protein>
<evidence type="ECO:0000256" key="4">
    <source>
        <dbReference type="ARBA" id="ARBA00022833"/>
    </source>
</evidence>
<dbReference type="InterPro" id="IPR036034">
    <property type="entry name" value="PDZ_sf"/>
</dbReference>
<feature type="domain" description="PDZ" evidence="8">
    <location>
        <begin position="86"/>
        <end position="133"/>
    </location>
</feature>
<dbReference type="InterPro" id="IPR041489">
    <property type="entry name" value="PDZ_6"/>
</dbReference>
<name>A0AB39KSR8_9CAUL</name>
<dbReference type="PROSITE" id="PS51257">
    <property type="entry name" value="PROKAR_LIPOPROTEIN"/>
    <property type="match status" value="1"/>
</dbReference>
<reference evidence="9" key="1">
    <citation type="submission" date="2024-06" db="EMBL/GenBank/DDBJ databases">
        <title>Caulobacter inopinatus, sp. nov.</title>
        <authorList>
            <person name="Donachie S.P."/>
        </authorList>
    </citation>
    <scope>NUCLEOTIDE SEQUENCE</scope>
    <source>
        <strain evidence="9">73W</strain>
    </source>
</reference>
<evidence type="ECO:0000256" key="7">
    <source>
        <dbReference type="SAM" id="SignalP"/>
    </source>
</evidence>
<gene>
    <name evidence="9" type="ORF">ABOZ73_16315</name>
</gene>
<dbReference type="Pfam" id="PF01435">
    <property type="entry name" value="Peptidase_M48"/>
    <property type="match status" value="1"/>
</dbReference>
<comment type="similarity">
    <text evidence="6">Belongs to the peptidase M48 family.</text>
</comment>
<keyword evidence="7" id="KW-0732">Signal</keyword>
<dbReference type="GO" id="GO:0004222">
    <property type="term" value="F:metalloendopeptidase activity"/>
    <property type="evidence" value="ECO:0007669"/>
    <property type="project" value="InterPro"/>
</dbReference>
<evidence type="ECO:0000256" key="1">
    <source>
        <dbReference type="ARBA" id="ARBA00022670"/>
    </source>
</evidence>
<keyword evidence="3 6" id="KW-0378">Hydrolase</keyword>
<dbReference type="Pfam" id="PF17820">
    <property type="entry name" value="PDZ_6"/>
    <property type="match status" value="1"/>
</dbReference>
<proteinExistence type="inferred from homology"/>
<dbReference type="InterPro" id="IPR001915">
    <property type="entry name" value="Peptidase_M48"/>
</dbReference>
<evidence type="ECO:0000259" key="8">
    <source>
        <dbReference type="PROSITE" id="PS50106"/>
    </source>
</evidence>
<dbReference type="CDD" id="cd07342">
    <property type="entry name" value="M48C_Oma1_like"/>
    <property type="match status" value="1"/>
</dbReference>
<dbReference type="EMBL" id="CP158375">
    <property type="protein sequence ID" value="XDO96321.1"/>
    <property type="molecule type" value="Genomic_DNA"/>
</dbReference>
<evidence type="ECO:0000256" key="3">
    <source>
        <dbReference type="ARBA" id="ARBA00022801"/>
    </source>
</evidence>
<evidence type="ECO:0000313" key="9">
    <source>
        <dbReference type="EMBL" id="XDO96321.1"/>
    </source>
</evidence>
<dbReference type="Gene3D" id="2.30.42.10">
    <property type="match status" value="1"/>
</dbReference>
<dbReference type="PANTHER" id="PTHR22726:SF1">
    <property type="entry name" value="METALLOENDOPEPTIDASE OMA1, MITOCHONDRIAL"/>
    <property type="match status" value="1"/>
</dbReference>
<dbReference type="Gene3D" id="3.30.2010.10">
    <property type="entry name" value="Metalloproteases ('zincins'), catalytic domain"/>
    <property type="match status" value="1"/>
</dbReference>
<dbReference type="PANTHER" id="PTHR22726">
    <property type="entry name" value="METALLOENDOPEPTIDASE OMA1"/>
    <property type="match status" value="1"/>
</dbReference>
<dbReference type="AlphaFoldDB" id="A0AB39KSR8"/>
<dbReference type="PROSITE" id="PS50106">
    <property type="entry name" value="PDZ"/>
    <property type="match status" value="1"/>
</dbReference>
<dbReference type="GO" id="GO:0046872">
    <property type="term" value="F:metal ion binding"/>
    <property type="evidence" value="ECO:0007669"/>
    <property type="project" value="UniProtKB-KW"/>
</dbReference>
<feature type="chain" id="PRO_5044236459" evidence="7">
    <location>
        <begin position="23"/>
        <end position="352"/>
    </location>
</feature>
<keyword evidence="1 6" id="KW-0645">Protease</keyword>
<evidence type="ECO:0000256" key="5">
    <source>
        <dbReference type="ARBA" id="ARBA00023049"/>
    </source>
</evidence>
<sequence>MKRCIVALASAALLGCATPVTDGPEVSIDARNEEIRRQQEYVLAVRTQESARFYKVAHRIAAANAELCRRRAVSIGATFETIYDYAAQMRSAAKAVRGVSSSPQVEWLDDKGPAALAGLRMGDVLLAVNGTPIDKGPKAGKSARGMLAATLHGPQRLMILRNGETVNLDIVGKQVCGYPMYLVDDPMVNASADSNVIRYNRGMLRFTENDDEVALILGHELAHNVMQHIQKSQLNRAVGAIGGALLDAALGGDGSLTEVGASLGDAAFSQAFEAEADYVGLYFAARAGYGANEPEKLWRRMSTMDPSRIRKGSSHPPNAARYVNLAATQREIAEKKEAGQPLVPRLKKDAAL</sequence>
<organism evidence="9">
    <name type="scientific">Caulobacter sp. 73W</name>
    <dbReference type="NCBI Taxonomy" id="3161137"/>
    <lineage>
        <taxon>Bacteria</taxon>
        <taxon>Pseudomonadati</taxon>
        <taxon>Pseudomonadota</taxon>
        <taxon>Alphaproteobacteria</taxon>
        <taxon>Caulobacterales</taxon>
        <taxon>Caulobacteraceae</taxon>
        <taxon>Caulobacter</taxon>
    </lineage>
</organism>
<evidence type="ECO:0000256" key="6">
    <source>
        <dbReference type="RuleBase" id="RU003983"/>
    </source>
</evidence>
<dbReference type="InterPro" id="IPR051156">
    <property type="entry name" value="Mito/Outer_Membr_Metalloprot"/>
</dbReference>
<dbReference type="SUPFAM" id="SSF50156">
    <property type="entry name" value="PDZ domain-like"/>
    <property type="match status" value="1"/>
</dbReference>
<feature type="signal peptide" evidence="7">
    <location>
        <begin position="1"/>
        <end position="22"/>
    </location>
</feature>
<dbReference type="InterPro" id="IPR001478">
    <property type="entry name" value="PDZ"/>
</dbReference>
<evidence type="ECO:0000256" key="2">
    <source>
        <dbReference type="ARBA" id="ARBA00022723"/>
    </source>
</evidence>
<dbReference type="RefSeq" id="WP_369059175.1">
    <property type="nucleotide sequence ID" value="NZ_CP158375.1"/>
</dbReference>
<dbReference type="GO" id="GO:0051603">
    <property type="term" value="P:proteolysis involved in protein catabolic process"/>
    <property type="evidence" value="ECO:0007669"/>
    <property type="project" value="TreeGrafter"/>
</dbReference>
<comment type="cofactor">
    <cofactor evidence="6">
        <name>Zn(2+)</name>
        <dbReference type="ChEBI" id="CHEBI:29105"/>
    </cofactor>
    <text evidence="6">Binds 1 zinc ion per subunit.</text>
</comment>
<keyword evidence="2" id="KW-0479">Metal-binding</keyword>
<keyword evidence="4 6" id="KW-0862">Zinc</keyword>